<protein>
    <submittedName>
        <fullName evidence="1">Uncharacterized protein DUF1579</fullName>
    </submittedName>
</protein>
<sequence>MDLPTRGPEHEALTAFAGEWTGTEELAEAPWAPASTATATCDYRCSLDGFALVQDYVQTREDGSQLLGHNVFTVDPNTGETLWYGFDSYGFPPAAPARGSWHEGTLHLEKHTDRGVAQHRLTPDGDVLTHEIDVRFGDDLEFSPFLRARYTKTATR</sequence>
<evidence type="ECO:0000313" key="2">
    <source>
        <dbReference type="Proteomes" id="UP000243542"/>
    </source>
</evidence>
<dbReference type="Pfam" id="PF07617">
    <property type="entry name" value="DUF1579"/>
    <property type="match status" value="1"/>
</dbReference>
<dbReference type="RefSeq" id="WP_098512903.1">
    <property type="nucleotide sequence ID" value="NZ_JBIAKZ010000001.1"/>
</dbReference>
<name>A0A2A9FEQ5_9PSEU</name>
<dbReference type="Proteomes" id="UP000243542">
    <property type="component" value="Unassembled WGS sequence"/>
</dbReference>
<organism evidence="1 2">
    <name type="scientific">Amycolatopsis sulphurea</name>
    <dbReference type="NCBI Taxonomy" id="76022"/>
    <lineage>
        <taxon>Bacteria</taxon>
        <taxon>Bacillati</taxon>
        <taxon>Actinomycetota</taxon>
        <taxon>Actinomycetes</taxon>
        <taxon>Pseudonocardiales</taxon>
        <taxon>Pseudonocardiaceae</taxon>
        <taxon>Amycolatopsis</taxon>
    </lineage>
</organism>
<accession>A0A2A9FEQ5</accession>
<reference evidence="1 2" key="1">
    <citation type="submission" date="2017-10" db="EMBL/GenBank/DDBJ databases">
        <title>Sequencing the genomes of 1000 actinobacteria strains.</title>
        <authorList>
            <person name="Klenk H.-P."/>
        </authorList>
    </citation>
    <scope>NUCLEOTIDE SEQUENCE [LARGE SCALE GENOMIC DNA]</scope>
    <source>
        <strain evidence="1 2">DSM 46092</strain>
    </source>
</reference>
<comment type="caution">
    <text evidence="1">The sequence shown here is derived from an EMBL/GenBank/DDBJ whole genome shotgun (WGS) entry which is preliminary data.</text>
</comment>
<dbReference type="InterPro" id="IPR011473">
    <property type="entry name" value="DUF1579"/>
</dbReference>
<dbReference type="EMBL" id="PDJK01000002">
    <property type="protein sequence ID" value="PFG48909.1"/>
    <property type="molecule type" value="Genomic_DNA"/>
</dbReference>
<evidence type="ECO:0000313" key="1">
    <source>
        <dbReference type="EMBL" id="PFG48909.1"/>
    </source>
</evidence>
<keyword evidence="2" id="KW-1185">Reference proteome</keyword>
<gene>
    <name evidence="1" type="ORF">ATK36_4027</name>
</gene>
<dbReference type="AlphaFoldDB" id="A0A2A9FEQ5"/>
<proteinExistence type="predicted"/>